<dbReference type="EMBL" id="BGZO01000005">
    <property type="protein sequence ID" value="GBR75651.1"/>
    <property type="molecule type" value="Genomic_DNA"/>
</dbReference>
<protein>
    <submittedName>
        <fullName evidence="1">Uncharacterized protein</fullName>
    </submittedName>
</protein>
<name>A0A388TFX1_9BACT</name>
<keyword evidence="2" id="KW-1185">Reference proteome</keyword>
<dbReference type="Proteomes" id="UP000275925">
    <property type="component" value="Unassembled WGS sequence"/>
</dbReference>
<comment type="caution">
    <text evidence="1">The sequence shown here is derived from an EMBL/GenBank/DDBJ whole genome shotgun (WGS) entry which is preliminary data.</text>
</comment>
<dbReference type="AlphaFoldDB" id="A0A388TFX1"/>
<evidence type="ECO:0000313" key="1">
    <source>
        <dbReference type="EMBL" id="GBR75651.1"/>
    </source>
</evidence>
<reference evidence="1 2" key="1">
    <citation type="journal article" date="2019" name="ISME J.">
        <title>Genome analyses of uncultured TG2/ZB3 bacteria in 'Margulisbacteria' specifically attached to ectosymbiotic spirochetes of protists in the termite gut.</title>
        <authorList>
            <person name="Utami Y.D."/>
            <person name="Kuwahara H."/>
            <person name="Igai K."/>
            <person name="Murakami T."/>
            <person name="Sugaya K."/>
            <person name="Morikawa T."/>
            <person name="Nagura Y."/>
            <person name="Yuki M."/>
            <person name="Deevong P."/>
            <person name="Inoue T."/>
            <person name="Kihara K."/>
            <person name="Lo N."/>
            <person name="Yamada A."/>
            <person name="Ohkuma M."/>
            <person name="Hongoh Y."/>
        </authorList>
    </citation>
    <scope>NUCLEOTIDE SEQUENCE [LARGE SCALE GENOMIC DNA]</scope>
    <source>
        <strain evidence="1">NkOx7-02</strain>
    </source>
</reference>
<gene>
    <name evidence="1" type="ORF">NO2_0305</name>
</gene>
<evidence type="ECO:0000313" key="2">
    <source>
        <dbReference type="Proteomes" id="UP000275925"/>
    </source>
</evidence>
<proteinExistence type="predicted"/>
<sequence>MSGFSLKISEALPQYQRALRRADAGNGDKAYNGSIDTNEELLNAAQEVSKEAAQKFNGSSVSEAESYLRRVALGQNNAVQATQAVQSDSKPVALLKKPEVVWGPGKYTVNGNTLTIDGSGTRGEASGVFLGKINPSGYTKLVVTVTSIEGKDKLIWGGKAVGFGLNEGPYDPQNTYNHNPVMGAFPEPEGFTVNDSYIEQSLDAGDELVYDISGMKDIWVGIKGFVNNGFKMTVQVELKN</sequence>
<accession>A0A388TFX1</accession>
<organism evidence="1 2">
    <name type="scientific">Candidatus Termititenax persephonae</name>
    <dbReference type="NCBI Taxonomy" id="2218525"/>
    <lineage>
        <taxon>Bacteria</taxon>
        <taxon>Bacillati</taxon>
        <taxon>Candidatus Margulisiibacteriota</taxon>
        <taxon>Candidatus Termititenacia</taxon>
        <taxon>Candidatus Termititenacales</taxon>
        <taxon>Candidatus Termititenacaceae</taxon>
        <taxon>Candidatus Termititenax</taxon>
    </lineage>
</organism>